<keyword evidence="3" id="KW-1185">Reference proteome</keyword>
<dbReference type="EMBL" id="ATMH01002681">
    <property type="protein sequence ID" value="EPY32756.1"/>
    <property type="molecule type" value="Genomic_DNA"/>
</dbReference>
<gene>
    <name evidence="2" type="ORF">STCU_02681</name>
</gene>
<dbReference type="Proteomes" id="UP000015354">
    <property type="component" value="Unassembled WGS sequence"/>
</dbReference>
<comment type="caution">
    <text evidence="2">The sequence shown here is derived from an EMBL/GenBank/DDBJ whole genome shotgun (WGS) entry which is preliminary data.</text>
</comment>
<feature type="compositionally biased region" description="Basic and acidic residues" evidence="1">
    <location>
        <begin position="1"/>
        <end position="10"/>
    </location>
</feature>
<feature type="region of interest" description="Disordered" evidence="1">
    <location>
        <begin position="1"/>
        <end position="27"/>
    </location>
</feature>
<dbReference type="OrthoDB" id="277869at2759"/>
<reference evidence="2 3" key="1">
    <citation type="journal article" date="2013" name="PLoS ONE">
        <title>Predicting the Proteins of Angomonas deanei, Strigomonas culicis and Their Respective Endosymbionts Reveals New Aspects of the Trypanosomatidae Family.</title>
        <authorList>
            <person name="Motta M.C."/>
            <person name="Martins A.C."/>
            <person name="de Souza S.S."/>
            <person name="Catta-Preta C.M."/>
            <person name="Silva R."/>
            <person name="Klein C.C."/>
            <person name="de Almeida L.G."/>
            <person name="de Lima Cunha O."/>
            <person name="Ciapina L.P."/>
            <person name="Brocchi M."/>
            <person name="Colabardini A.C."/>
            <person name="de Araujo Lima B."/>
            <person name="Machado C.R."/>
            <person name="de Almeida Soares C.M."/>
            <person name="Probst C.M."/>
            <person name="de Menezes C.B."/>
            <person name="Thompson C.E."/>
            <person name="Bartholomeu D.C."/>
            <person name="Gradia D.F."/>
            <person name="Pavoni D.P."/>
            <person name="Grisard E.C."/>
            <person name="Fantinatti-Garboggini F."/>
            <person name="Marchini F.K."/>
            <person name="Rodrigues-Luiz G.F."/>
            <person name="Wagner G."/>
            <person name="Goldman G.H."/>
            <person name="Fietto J.L."/>
            <person name="Elias M.C."/>
            <person name="Goldman M.H."/>
            <person name="Sagot M.F."/>
            <person name="Pereira M."/>
            <person name="Stoco P.H."/>
            <person name="de Mendonca-Neto R.P."/>
            <person name="Teixeira S.M."/>
            <person name="Maciel T.E."/>
            <person name="de Oliveira Mendes T.A."/>
            <person name="Urmenyi T.P."/>
            <person name="de Souza W."/>
            <person name="Schenkman S."/>
            <person name="de Vasconcelos A.T."/>
        </authorList>
    </citation>
    <scope>NUCLEOTIDE SEQUENCE [LARGE SCALE GENOMIC DNA]</scope>
</reference>
<accession>S9W029</accession>
<dbReference type="AlphaFoldDB" id="S9W029"/>
<evidence type="ECO:0000313" key="3">
    <source>
        <dbReference type="Proteomes" id="UP000015354"/>
    </source>
</evidence>
<evidence type="ECO:0000256" key="1">
    <source>
        <dbReference type="SAM" id="MobiDB-lite"/>
    </source>
</evidence>
<sequence length="181" mass="20512">MYMAHKEAALRRARGEKRKGPRPSSSDMFNMLDKEALLQSATFGALAEPVLYHYRVIAPRVFGSLSRSVPACCGALALQQLLVTPALLWLYFNGVTGARSGFSDTWYMEAHLPQRRHDVATIERYIMETVLPFPLLTSWAVYMPFYIGVYFGPFRGLGLLHYTTLLPWIASVSHIQRTELL</sequence>
<name>S9W029_9TRYP</name>
<evidence type="ECO:0000313" key="2">
    <source>
        <dbReference type="EMBL" id="EPY32756.1"/>
    </source>
</evidence>
<organism evidence="2 3">
    <name type="scientific">Strigomonas culicis</name>
    <dbReference type="NCBI Taxonomy" id="28005"/>
    <lineage>
        <taxon>Eukaryota</taxon>
        <taxon>Discoba</taxon>
        <taxon>Euglenozoa</taxon>
        <taxon>Kinetoplastea</taxon>
        <taxon>Metakinetoplastina</taxon>
        <taxon>Trypanosomatida</taxon>
        <taxon>Trypanosomatidae</taxon>
        <taxon>Strigomonadinae</taxon>
        <taxon>Strigomonas</taxon>
    </lineage>
</organism>
<proteinExistence type="predicted"/>
<protein>
    <submittedName>
        <fullName evidence="2">Uncharacterized protein</fullName>
    </submittedName>
</protein>
<feature type="compositionally biased region" description="Basic residues" evidence="1">
    <location>
        <begin position="11"/>
        <end position="21"/>
    </location>
</feature>